<comment type="caution">
    <text evidence="2">The sequence shown here is derived from an EMBL/GenBank/DDBJ whole genome shotgun (WGS) entry which is preliminary data.</text>
</comment>
<evidence type="ECO:0000256" key="1">
    <source>
        <dbReference type="SAM" id="MobiDB-lite"/>
    </source>
</evidence>
<accession>A0ABR3IXI7</accession>
<evidence type="ECO:0000313" key="2">
    <source>
        <dbReference type="EMBL" id="KAL0948076.1"/>
    </source>
</evidence>
<dbReference type="Proteomes" id="UP001556367">
    <property type="component" value="Unassembled WGS sequence"/>
</dbReference>
<feature type="compositionally biased region" description="Polar residues" evidence="1">
    <location>
        <begin position="283"/>
        <end position="296"/>
    </location>
</feature>
<feature type="region of interest" description="Disordered" evidence="1">
    <location>
        <begin position="330"/>
        <end position="404"/>
    </location>
</feature>
<protein>
    <submittedName>
        <fullName evidence="2">Uncharacterized protein</fullName>
    </submittedName>
</protein>
<feature type="compositionally biased region" description="Pro residues" evidence="1">
    <location>
        <begin position="389"/>
        <end position="401"/>
    </location>
</feature>
<feature type="region of interest" description="Disordered" evidence="1">
    <location>
        <begin position="53"/>
        <end position="82"/>
    </location>
</feature>
<organism evidence="2 3">
    <name type="scientific">Hohenbuehelia grisea</name>
    <dbReference type="NCBI Taxonomy" id="104357"/>
    <lineage>
        <taxon>Eukaryota</taxon>
        <taxon>Fungi</taxon>
        <taxon>Dikarya</taxon>
        <taxon>Basidiomycota</taxon>
        <taxon>Agaricomycotina</taxon>
        <taxon>Agaricomycetes</taxon>
        <taxon>Agaricomycetidae</taxon>
        <taxon>Agaricales</taxon>
        <taxon>Pleurotineae</taxon>
        <taxon>Pleurotaceae</taxon>
        <taxon>Hohenbuehelia</taxon>
    </lineage>
</organism>
<feature type="compositionally biased region" description="Basic residues" evidence="1">
    <location>
        <begin position="167"/>
        <end position="176"/>
    </location>
</feature>
<feature type="region of interest" description="Disordered" evidence="1">
    <location>
        <begin position="264"/>
        <end position="308"/>
    </location>
</feature>
<name>A0ABR3IXI7_9AGAR</name>
<keyword evidence="3" id="KW-1185">Reference proteome</keyword>
<feature type="compositionally biased region" description="Low complexity" evidence="1">
    <location>
        <begin position="612"/>
        <end position="621"/>
    </location>
</feature>
<feature type="region of interest" description="Disordered" evidence="1">
    <location>
        <begin position="425"/>
        <end position="642"/>
    </location>
</feature>
<proteinExistence type="predicted"/>
<reference evidence="3" key="1">
    <citation type="submission" date="2024-06" db="EMBL/GenBank/DDBJ databases">
        <title>Multi-omics analyses provide insights into the biosynthesis of the anticancer antibiotic pleurotin in Hohenbuehelia grisea.</title>
        <authorList>
            <person name="Weaver J.A."/>
            <person name="Alberti F."/>
        </authorList>
    </citation>
    <scope>NUCLEOTIDE SEQUENCE [LARGE SCALE GENOMIC DNA]</scope>
    <source>
        <strain evidence="3">T-177</strain>
    </source>
</reference>
<feature type="compositionally biased region" description="Low complexity" evidence="1">
    <location>
        <begin position="433"/>
        <end position="446"/>
    </location>
</feature>
<sequence length="642" mass="68969">MDRPTTSSTMLAPSSINHNRAASNELRASVFDAALQLGLLRDNQFSEWMFDEPQQETTKMPAATPSPMAETIPSQTNTSDMPVDARIKEEAIEEEEVDKFVAEDEGAEDGDGEESGPDSPAVSLYSRSRHTWLNEQARQVEEEFAVLDATSRALAFARKASTKVRPSRSFRKAHRFSRSETTLPASTRHLPEVPVPKNPEHRALLSQKHRTPSAPSLQINSSMSNAPYIMVTAGTPDKDEETMVSYESTWRQDVLEAYDLELSSVPSTPQDNSPFSKSMGLPSPTSTLTSADSHQFSSRSSSPVPPVPYVAKQPFNPVGLPEVKPLAVKPKAASPPISPVAGWSTSSTPRSLSRSSTMPRRPYPERPPPIAALPSPPLPPDGSPKTSYPSPPAPFKLPPTPYYARHPPMEYPPIPVDLLEALPFEKLPTSTHSSPGQPSAPPAAVALLRPSTGIPPRPSTGDPARPSTAPGLAAAVQGSHSAPGTPPQPFSTLRSKLSIKRMKAKIMSATGKGDKGSKSDASSSQPTSPLADDRRLMLALPKELPPLPKDLGSEPLIASPSSLTPSMRPMNRMRSATLPGLSSPVSPFQLRMDDKPMPALPPIVMPAPGAPLKPGLPSAPAMQRGRHAPFPIHPIRKRTLPA</sequence>
<evidence type="ECO:0000313" key="3">
    <source>
        <dbReference type="Proteomes" id="UP001556367"/>
    </source>
</evidence>
<feature type="compositionally biased region" description="Low complexity" evidence="1">
    <location>
        <begin position="344"/>
        <end position="360"/>
    </location>
</feature>
<feature type="compositionally biased region" description="Pro residues" evidence="1">
    <location>
        <begin position="598"/>
        <end position="611"/>
    </location>
</feature>
<feature type="compositionally biased region" description="Polar residues" evidence="1">
    <location>
        <begin position="264"/>
        <end position="276"/>
    </location>
</feature>
<feature type="region of interest" description="Disordered" evidence="1">
    <location>
        <begin position="167"/>
        <end position="198"/>
    </location>
</feature>
<feature type="compositionally biased region" description="Pro residues" evidence="1">
    <location>
        <begin position="365"/>
        <end position="382"/>
    </location>
</feature>
<gene>
    <name evidence="2" type="ORF">HGRIS_010700</name>
</gene>
<dbReference type="EMBL" id="JASNQZ010000014">
    <property type="protein sequence ID" value="KAL0948076.1"/>
    <property type="molecule type" value="Genomic_DNA"/>
</dbReference>